<dbReference type="InterPro" id="IPR001245">
    <property type="entry name" value="Ser-Thr/Tyr_kinase_cat_dom"/>
</dbReference>
<dbReference type="GO" id="GO:0007169">
    <property type="term" value="P:cell surface receptor protein tyrosine kinase signaling pathway"/>
    <property type="evidence" value="ECO:0000318"/>
    <property type="project" value="GO_Central"/>
</dbReference>
<dbReference type="SMART" id="SM00060">
    <property type="entry name" value="FN3"/>
    <property type="match status" value="1"/>
</dbReference>
<evidence type="ECO:0000256" key="3">
    <source>
        <dbReference type="SAM" id="MobiDB-lite"/>
    </source>
</evidence>
<dbReference type="HOGENOM" id="CLU_370186_0_0_1"/>
<dbReference type="GO" id="GO:0005886">
    <property type="term" value="C:plasma membrane"/>
    <property type="evidence" value="ECO:0000318"/>
    <property type="project" value="GO_Central"/>
</dbReference>
<dbReference type="EMBL" id="AMQM01002091">
    <property type="status" value="NOT_ANNOTATED_CDS"/>
    <property type="molecule type" value="Genomic_DNA"/>
</dbReference>
<evidence type="ECO:0000259" key="6">
    <source>
        <dbReference type="PROSITE" id="PS50853"/>
    </source>
</evidence>
<dbReference type="SUPFAM" id="SSF49265">
    <property type="entry name" value="Fibronectin type III"/>
    <property type="match status" value="1"/>
</dbReference>
<keyword evidence="4" id="KW-0812">Transmembrane</keyword>
<comment type="subcellular location">
    <subcellularLocation>
        <location evidence="1">Membrane</location>
        <topology evidence="1">Single-pass membrane protein</topology>
    </subcellularLocation>
</comment>
<protein>
    <recommendedName>
        <fullName evidence="10">Receptor protein-tyrosine kinase</fullName>
    </recommendedName>
</protein>
<dbReference type="GO" id="GO:0005524">
    <property type="term" value="F:ATP binding"/>
    <property type="evidence" value="ECO:0007669"/>
    <property type="project" value="InterPro"/>
</dbReference>
<dbReference type="EnsemblMetazoa" id="HelroT189707">
    <property type="protein sequence ID" value="HelroP189707"/>
    <property type="gene ID" value="HelroG189707"/>
</dbReference>
<dbReference type="InterPro" id="IPR011009">
    <property type="entry name" value="Kinase-like_dom_sf"/>
</dbReference>
<dbReference type="InterPro" id="IPR003961">
    <property type="entry name" value="FN3_dom"/>
</dbReference>
<feature type="region of interest" description="Disordered" evidence="3">
    <location>
        <begin position="566"/>
        <end position="631"/>
    </location>
</feature>
<name>T1FRA2_HELRO</name>
<evidence type="ECO:0000256" key="4">
    <source>
        <dbReference type="SAM" id="Phobius"/>
    </source>
</evidence>
<dbReference type="Proteomes" id="UP000015101">
    <property type="component" value="Unassembled WGS sequence"/>
</dbReference>
<keyword evidence="9" id="KW-1185">Reference proteome</keyword>
<feature type="domain" description="Fibronectin type-III" evidence="6">
    <location>
        <begin position="3"/>
        <end position="93"/>
    </location>
</feature>
<dbReference type="CTD" id="20211349"/>
<dbReference type="InterPro" id="IPR000719">
    <property type="entry name" value="Prot_kinase_dom"/>
</dbReference>
<dbReference type="Gene3D" id="1.10.510.10">
    <property type="entry name" value="Transferase(Phosphotransferase) domain 1"/>
    <property type="match status" value="2"/>
</dbReference>
<evidence type="ECO:0000259" key="5">
    <source>
        <dbReference type="PROSITE" id="PS50011"/>
    </source>
</evidence>
<evidence type="ECO:0008006" key="10">
    <source>
        <dbReference type="Google" id="ProtNLM"/>
    </source>
</evidence>
<reference evidence="9" key="1">
    <citation type="submission" date="2012-12" db="EMBL/GenBank/DDBJ databases">
        <authorList>
            <person name="Hellsten U."/>
            <person name="Grimwood J."/>
            <person name="Chapman J.A."/>
            <person name="Shapiro H."/>
            <person name="Aerts A."/>
            <person name="Otillar R.P."/>
            <person name="Terry A.Y."/>
            <person name="Boore J.L."/>
            <person name="Simakov O."/>
            <person name="Marletaz F."/>
            <person name="Cho S.-J."/>
            <person name="Edsinger-Gonzales E."/>
            <person name="Havlak P."/>
            <person name="Kuo D.-H."/>
            <person name="Larsson T."/>
            <person name="Lv J."/>
            <person name="Arendt D."/>
            <person name="Savage R."/>
            <person name="Osoegawa K."/>
            <person name="de Jong P."/>
            <person name="Lindberg D.R."/>
            <person name="Seaver E.C."/>
            <person name="Weisblat D.A."/>
            <person name="Putnam N.H."/>
            <person name="Grigoriev I.V."/>
            <person name="Rokhsar D.S."/>
        </authorList>
    </citation>
    <scope>NUCLEOTIDE SEQUENCE</scope>
</reference>
<reference evidence="7 9" key="2">
    <citation type="journal article" date="2013" name="Nature">
        <title>Insights into bilaterian evolution from three spiralian genomes.</title>
        <authorList>
            <person name="Simakov O."/>
            <person name="Marletaz F."/>
            <person name="Cho S.J."/>
            <person name="Edsinger-Gonzales E."/>
            <person name="Havlak P."/>
            <person name="Hellsten U."/>
            <person name="Kuo D.H."/>
            <person name="Larsson T."/>
            <person name="Lv J."/>
            <person name="Arendt D."/>
            <person name="Savage R."/>
            <person name="Osoegawa K."/>
            <person name="de Jong P."/>
            <person name="Grimwood J."/>
            <person name="Chapman J.A."/>
            <person name="Shapiro H."/>
            <person name="Aerts A."/>
            <person name="Otillar R.P."/>
            <person name="Terry A.Y."/>
            <person name="Boore J.L."/>
            <person name="Grigoriev I.V."/>
            <person name="Lindberg D.R."/>
            <person name="Seaver E.C."/>
            <person name="Weisblat D.A."/>
            <person name="Putnam N.H."/>
            <person name="Rokhsar D.S."/>
        </authorList>
    </citation>
    <scope>NUCLEOTIDE SEQUENCE</scope>
</reference>
<dbReference type="eggNOG" id="KOG0196">
    <property type="taxonomic scope" value="Eukaryota"/>
</dbReference>
<dbReference type="RefSeq" id="XP_009030356.1">
    <property type="nucleotide sequence ID" value="XM_009032108.1"/>
</dbReference>
<dbReference type="PROSITE" id="PS50011">
    <property type="entry name" value="PROTEIN_KINASE_DOM"/>
    <property type="match status" value="1"/>
</dbReference>
<evidence type="ECO:0000256" key="2">
    <source>
        <dbReference type="ARBA" id="ARBA00023180"/>
    </source>
</evidence>
<evidence type="ECO:0000313" key="8">
    <source>
        <dbReference type="EnsemblMetazoa" id="HelroP189707"/>
    </source>
</evidence>
<dbReference type="Gene3D" id="1.10.150.50">
    <property type="entry name" value="Transcription Factor, Ets-1"/>
    <property type="match status" value="1"/>
</dbReference>
<dbReference type="Gene3D" id="2.60.40.10">
    <property type="entry name" value="Immunoglobulins"/>
    <property type="match status" value="1"/>
</dbReference>
<dbReference type="Pfam" id="PF00041">
    <property type="entry name" value="fn3"/>
    <property type="match status" value="1"/>
</dbReference>
<dbReference type="SUPFAM" id="SSF47769">
    <property type="entry name" value="SAM/Pointed domain"/>
    <property type="match status" value="1"/>
</dbReference>
<organism evidence="8 9">
    <name type="scientific">Helobdella robusta</name>
    <name type="common">Californian leech</name>
    <dbReference type="NCBI Taxonomy" id="6412"/>
    <lineage>
        <taxon>Eukaryota</taxon>
        <taxon>Metazoa</taxon>
        <taxon>Spiralia</taxon>
        <taxon>Lophotrochozoa</taxon>
        <taxon>Annelida</taxon>
        <taxon>Clitellata</taxon>
        <taxon>Hirudinea</taxon>
        <taxon>Rhynchobdellida</taxon>
        <taxon>Glossiphoniidae</taxon>
        <taxon>Helobdella</taxon>
    </lineage>
</organism>
<sequence>METPSTLIKLSVASVIDDVVQLAWDSEVAFRSYQVVLNDELGVERQRILVSDVLNASVANLNPGQTYSFRVRGLNGDEWSEYSSPVYAKIQGHTNTSQQSMSMGLLGGILGGVIGGVVLLVIIIIVITLFYLRKLRKPASCNNSTSDCDILKYVNATMNKTFPQVQNNTTSSQSTLKSGESFHIYADPLSIDSEATMLSLKSLEIHPSYLTVGKLLNKTWSGELYSGLLSTPDKRMDRSVTIETIKSDANFRGRKADVRVAVGVLNRLNHANIIKTEGFFMAPQTTIVYEYMAHACLRDFLKKKTSPIDLTLHRLVNMSQDIVSGMSYLHERGIIHQVPEDLIRWMAPEVLCKERTSCKSDVWMFGVVIWQMMSRGEDPYCGWMDDEVDDCPPAMYQLMLQCWRLDKNTRPDFNNIKRVIETLLEQIFSVEPSRNQVLHNSVTALNNNSNLGITFDNSLQQHTTTSIAKIPNNNNVGLPPVGPQQCNTVVSEYPYLAMYWGLLQSKGYTNLPAILQLEDPALLTSCGITSPSHQFFLLNEIQKLRHRGADSGQEDCDSVDHFVELQQRQKQQHQTHQQSARPISQHANGYLPNSNRNSHSNHNNTLANSKKPPQSQQQQHHQQQQHNKDFSSKQNLLLSTSSQLNLSTNHPISMNQLMNNDNHQPINMSQLNHSNHNNNNNQSASHTTSYPNFCTARPSTTSSNHNSHTALHPDKVMTQRFKLGVSALNTQKNYPLPQQINLDAPTANNFFV</sequence>
<dbReference type="GO" id="GO:0030154">
    <property type="term" value="P:cell differentiation"/>
    <property type="evidence" value="ECO:0000318"/>
    <property type="project" value="GO_Central"/>
</dbReference>
<feature type="compositionally biased region" description="Low complexity" evidence="3">
    <location>
        <begin position="593"/>
        <end position="604"/>
    </location>
</feature>
<accession>T1FRA2</accession>
<dbReference type="PANTHER" id="PTHR24416:SF611">
    <property type="entry name" value="TYROSINE-PROTEIN KINASE TRANSMEMBRANE RECEPTOR ROR"/>
    <property type="match status" value="1"/>
</dbReference>
<dbReference type="SUPFAM" id="SSF56112">
    <property type="entry name" value="Protein kinase-like (PK-like)"/>
    <property type="match status" value="1"/>
</dbReference>
<keyword evidence="4" id="KW-0472">Membrane</keyword>
<dbReference type="KEGG" id="hro:HELRODRAFT_189707"/>
<feature type="compositionally biased region" description="Low complexity" evidence="3">
    <location>
        <begin position="672"/>
        <end position="686"/>
    </location>
</feature>
<dbReference type="InParanoid" id="T1FRA2"/>
<evidence type="ECO:0000313" key="9">
    <source>
        <dbReference type="Proteomes" id="UP000015101"/>
    </source>
</evidence>
<feature type="compositionally biased region" description="Low complexity" evidence="3">
    <location>
        <begin position="614"/>
        <end position="625"/>
    </location>
</feature>
<dbReference type="InterPro" id="IPR036116">
    <property type="entry name" value="FN3_sf"/>
</dbReference>
<dbReference type="AlphaFoldDB" id="T1FRA2"/>
<keyword evidence="2" id="KW-0325">Glycoprotein</keyword>
<gene>
    <name evidence="8" type="primary">20211349</name>
    <name evidence="7" type="ORF">HELRODRAFT_189707</name>
</gene>
<evidence type="ECO:0000256" key="1">
    <source>
        <dbReference type="ARBA" id="ARBA00004167"/>
    </source>
</evidence>
<feature type="transmembrane region" description="Helical" evidence="4">
    <location>
        <begin position="105"/>
        <end position="132"/>
    </location>
</feature>
<proteinExistence type="predicted"/>
<dbReference type="InterPro" id="IPR013761">
    <property type="entry name" value="SAM/pointed_sf"/>
</dbReference>
<feature type="domain" description="Protein kinase" evidence="5">
    <location>
        <begin position="210"/>
        <end position="451"/>
    </location>
</feature>
<feature type="compositionally biased region" description="Low complexity" evidence="3">
    <location>
        <begin position="566"/>
        <end position="578"/>
    </location>
</feature>
<dbReference type="CDD" id="cd00063">
    <property type="entry name" value="FN3"/>
    <property type="match status" value="1"/>
</dbReference>
<reference evidence="8" key="3">
    <citation type="submission" date="2015-06" db="UniProtKB">
        <authorList>
            <consortium name="EnsemblMetazoa"/>
        </authorList>
    </citation>
    <scope>IDENTIFICATION</scope>
</reference>
<dbReference type="InterPro" id="IPR013783">
    <property type="entry name" value="Ig-like_fold"/>
</dbReference>
<dbReference type="PANTHER" id="PTHR24416">
    <property type="entry name" value="TYROSINE-PROTEIN KINASE RECEPTOR"/>
    <property type="match status" value="1"/>
</dbReference>
<feature type="compositionally biased region" description="Polar residues" evidence="3">
    <location>
        <begin position="652"/>
        <end position="671"/>
    </location>
</feature>
<dbReference type="GO" id="GO:0005102">
    <property type="term" value="F:signaling receptor binding"/>
    <property type="evidence" value="ECO:0000318"/>
    <property type="project" value="GO_Central"/>
</dbReference>
<dbReference type="PROSITE" id="PS50853">
    <property type="entry name" value="FN3"/>
    <property type="match status" value="1"/>
</dbReference>
<dbReference type="EMBL" id="KB097700">
    <property type="protein sequence ID" value="ESN91508.1"/>
    <property type="molecule type" value="Genomic_DNA"/>
</dbReference>
<dbReference type="GeneID" id="20211349"/>
<dbReference type="GO" id="GO:0004715">
    <property type="term" value="F:non-membrane spanning protein tyrosine kinase activity"/>
    <property type="evidence" value="ECO:0000318"/>
    <property type="project" value="GO_Central"/>
</dbReference>
<feature type="region of interest" description="Disordered" evidence="3">
    <location>
        <begin position="652"/>
        <end position="689"/>
    </location>
</feature>
<evidence type="ECO:0000313" key="7">
    <source>
        <dbReference type="EMBL" id="ESN91508.1"/>
    </source>
</evidence>
<keyword evidence="4" id="KW-1133">Transmembrane helix</keyword>
<dbReference type="STRING" id="6412.T1FRA2"/>
<dbReference type="InterPro" id="IPR050122">
    <property type="entry name" value="RTK"/>
</dbReference>
<dbReference type="Pfam" id="PF07714">
    <property type="entry name" value="PK_Tyr_Ser-Thr"/>
    <property type="match status" value="2"/>
</dbReference>